<organism evidence="1 2">
    <name type="scientific">Mycena rosella</name>
    <name type="common">Pink bonnet</name>
    <name type="synonym">Agaricus rosellus</name>
    <dbReference type="NCBI Taxonomy" id="1033263"/>
    <lineage>
        <taxon>Eukaryota</taxon>
        <taxon>Fungi</taxon>
        <taxon>Dikarya</taxon>
        <taxon>Basidiomycota</taxon>
        <taxon>Agaricomycotina</taxon>
        <taxon>Agaricomycetes</taxon>
        <taxon>Agaricomycetidae</taxon>
        <taxon>Agaricales</taxon>
        <taxon>Marasmiineae</taxon>
        <taxon>Mycenaceae</taxon>
        <taxon>Mycena</taxon>
    </lineage>
</organism>
<sequence>LPGVLRSPERASLMRSRCFFWLLASLDPYATRAPIAPQSAVWRPSAYTRCRRPVSWLLAIVLVTDGDHRGSASLRY</sequence>
<keyword evidence="2" id="KW-1185">Reference proteome</keyword>
<comment type="caution">
    <text evidence="1">The sequence shown here is derived from an EMBL/GenBank/DDBJ whole genome shotgun (WGS) entry which is preliminary data.</text>
</comment>
<proteinExistence type="predicted"/>
<protein>
    <submittedName>
        <fullName evidence="1">Uncharacterized protein</fullName>
    </submittedName>
</protein>
<dbReference type="Proteomes" id="UP001221757">
    <property type="component" value="Unassembled WGS sequence"/>
</dbReference>
<dbReference type="AlphaFoldDB" id="A0AAD7MAB7"/>
<reference evidence="1" key="1">
    <citation type="submission" date="2023-03" db="EMBL/GenBank/DDBJ databases">
        <title>Massive genome expansion in bonnet fungi (Mycena s.s.) driven by repeated elements and novel gene families across ecological guilds.</title>
        <authorList>
            <consortium name="Lawrence Berkeley National Laboratory"/>
            <person name="Harder C.B."/>
            <person name="Miyauchi S."/>
            <person name="Viragh M."/>
            <person name="Kuo A."/>
            <person name="Thoen E."/>
            <person name="Andreopoulos B."/>
            <person name="Lu D."/>
            <person name="Skrede I."/>
            <person name="Drula E."/>
            <person name="Henrissat B."/>
            <person name="Morin E."/>
            <person name="Kohler A."/>
            <person name="Barry K."/>
            <person name="LaButti K."/>
            <person name="Morin E."/>
            <person name="Salamov A."/>
            <person name="Lipzen A."/>
            <person name="Mereny Z."/>
            <person name="Hegedus B."/>
            <person name="Baldrian P."/>
            <person name="Stursova M."/>
            <person name="Weitz H."/>
            <person name="Taylor A."/>
            <person name="Grigoriev I.V."/>
            <person name="Nagy L.G."/>
            <person name="Martin F."/>
            <person name="Kauserud H."/>
        </authorList>
    </citation>
    <scope>NUCLEOTIDE SEQUENCE</scope>
    <source>
        <strain evidence="1">CBHHK067</strain>
    </source>
</reference>
<accession>A0AAD7MAB7</accession>
<dbReference type="EMBL" id="JARKIE010000004">
    <property type="protein sequence ID" value="KAJ7708054.1"/>
    <property type="molecule type" value="Genomic_DNA"/>
</dbReference>
<feature type="non-terminal residue" evidence="1">
    <location>
        <position position="1"/>
    </location>
</feature>
<name>A0AAD7MAB7_MYCRO</name>
<evidence type="ECO:0000313" key="2">
    <source>
        <dbReference type="Proteomes" id="UP001221757"/>
    </source>
</evidence>
<evidence type="ECO:0000313" key="1">
    <source>
        <dbReference type="EMBL" id="KAJ7708054.1"/>
    </source>
</evidence>
<gene>
    <name evidence="1" type="ORF">B0H17DRAFT_1031616</name>
</gene>